<dbReference type="InterPro" id="IPR029016">
    <property type="entry name" value="GAF-like_dom_sf"/>
</dbReference>
<evidence type="ECO:0008006" key="6">
    <source>
        <dbReference type="Google" id="ProtNLM"/>
    </source>
</evidence>
<dbReference type="Pfam" id="PF13556">
    <property type="entry name" value="HTH_30"/>
    <property type="match status" value="1"/>
</dbReference>
<reference evidence="5" key="1">
    <citation type="submission" date="2015-01" db="EMBL/GenBank/DDBJ databases">
        <title>Comparative genome analysis of Bacillus coagulans HM-08, Clostridium butyricum HM-68, Bacillus subtilis HM-66 and Bacillus paralicheniformis BL-09.</title>
        <authorList>
            <person name="Zhang H."/>
        </authorList>
    </citation>
    <scope>NUCLEOTIDE SEQUENCE [LARGE SCALE GENOMIC DNA]</scope>
    <source>
        <strain evidence="5">HM-08</strain>
    </source>
</reference>
<keyword evidence="5" id="KW-1185">Reference proteome</keyword>
<feature type="domain" description="PucR C-terminal helix-turn-helix" evidence="2">
    <location>
        <begin position="651"/>
        <end position="709"/>
    </location>
</feature>
<dbReference type="EMBL" id="CP010525">
    <property type="protein sequence ID" value="AJO21162.1"/>
    <property type="molecule type" value="Genomic_DNA"/>
</dbReference>
<name>A0AAN0T224_HEYCO</name>
<dbReference type="PANTHER" id="PTHR33744">
    <property type="entry name" value="CARBOHYDRATE DIACID REGULATOR"/>
    <property type="match status" value="1"/>
</dbReference>
<dbReference type="PANTHER" id="PTHR33744:SF1">
    <property type="entry name" value="DNA-BINDING TRANSCRIPTIONAL ACTIVATOR ADER"/>
    <property type="match status" value="1"/>
</dbReference>
<sequence length="725" mass="83551">MHDIKLNRLMKDVEEHLRNTSRQLIQFDTEEEALQYLTNYFHAAINFDFVGVALIETDALICKAWSGKLDSIAAAFPIPVGRCTPKLLAQNLTSQKDGDENCLLISKLKEMGAKTWFTVPLAEKNHPFGLCIFGYDHYVPLLDLEQSFEEFGKDIAVILKMVKQKEMQSKRIKGMEWISQSLSLEKPFENYIADLTSKAGLWTKADFACIYAYSEKENSFVFQPPAYGKMDYPKIIPMDNYRLKDTFPYLEEPGSSQLTIPLVVNVKTVGVLHIEKKYSGRFTEEDLAVLDFLSQYIAALLENARLYNNEKERKNRLLSLLDYEQKLIKETVKNESFDAILFAFAEIFKSSIVLFDQFMQPIAIQTISPEKPVNVTALAQEAKKLKKSFKDGFTVQNPDESVFSFWRISAENRLLGFLAIGRNPDGFDEFDRLTVDLSKNICSIQFMKQRLVLEAKEQEKDSFVSQILTGKIKNKKSVLQYANFLQWDLFKSHRVAVLSIAPDGQKEDQTAQIWDFIKSKLLEWDKDILTASVEGMFIVIAPATREKGHDWPALHEKMEHWAADEWKNCALFMGIGSETANVEDYQESFKQALQAHKVVKARLRKEKFAFFEALGSYTILHHLNNPTAIDLFLRKQLGPLIEYSDSKSMNLCHTLDVYLKNNGNVNSTSKELFMHRSSLLYRLERIESLLNIRLNDSETRFNLMMALKLYEMYGYRKKRLPDEDA</sequence>
<dbReference type="InterPro" id="IPR042070">
    <property type="entry name" value="PucR_C-HTH_sf"/>
</dbReference>
<dbReference type="SUPFAM" id="SSF55781">
    <property type="entry name" value="GAF domain-like"/>
    <property type="match status" value="2"/>
</dbReference>
<evidence type="ECO:0000256" key="1">
    <source>
        <dbReference type="ARBA" id="ARBA00006754"/>
    </source>
</evidence>
<dbReference type="RefSeq" id="WP_326244458.1">
    <property type="nucleotide sequence ID" value="NZ_CP010525.1"/>
</dbReference>
<evidence type="ECO:0000313" key="5">
    <source>
        <dbReference type="Proteomes" id="UP000032024"/>
    </source>
</evidence>
<accession>A0AAN0T224</accession>
<feature type="domain" description="CdaR GGDEF-like" evidence="3">
    <location>
        <begin position="476"/>
        <end position="598"/>
    </location>
</feature>
<evidence type="ECO:0000259" key="2">
    <source>
        <dbReference type="Pfam" id="PF13556"/>
    </source>
</evidence>
<dbReference type="InterPro" id="IPR025736">
    <property type="entry name" value="PucR_C-HTH_dom"/>
</dbReference>
<organism evidence="4 5">
    <name type="scientific">Heyndrickxia coagulans</name>
    <name type="common">Weizmannia coagulans</name>
    <dbReference type="NCBI Taxonomy" id="1398"/>
    <lineage>
        <taxon>Bacteria</taxon>
        <taxon>Bacillati</taxon>
        <taxon>Bacillota</taxon>
        <taxon>Bacilli</taxon>
        <taxon>Bacillales</taxon>
        <taxon>Bacillaceae</taxon>
        <taxon>Heyndrickxia</taxon>
    </lineage>
</organism>
<dbReference type="Pfam" id="PF17853">
    <property type="entry name" value="GGDEF_2"/>
    <property type="match status" value="1"/>
</dbReference>
<gene>
    <name evidence="4" type="ORF">SB48_HM08orf00559</name>
</gene>
<evidence type="ECO:0000259" key="3">
    <source>
        <dbReference type="Pfam" id="PF17853"/>
    </source>
</evidence>
<dbReference type="Proteomes" id="UP000032024">
    <property type="component" value="Chromosome"/>
</dbReference>
<comment type="similarity">
    <text evidence="1">Belongs to the CdaR family.</text>
</comment>
<evidence type="ECO:0000313" key="4">
    <source>
        <dbReference type="EMBL" id="AJO21162.1"/>
    </source>
</evidence>
<dbReference type="InterPro" id="IPR051448">
    <property type="entry name" value="CdaR-like_regulators"/>
</dbReference>
<proteinExistence type="inferred from homology"/>
<dbReference type="Gene3D" id="3.30.450.40">
    <property type="match status" value="2"/>
</dbReference>
<dbReference type="Gene3D" id="1.10.10.2840">
    <property type="entry name" value="PucR C-terminal helix-turn-helix domain"/>
    <property type="match status" value="1"/>
</dbReference>
<dbReference type="InterPro" id="IPR041522">
    <property type="entry name" value="CdaR_GGDEF"/>
</dbReference>
<protein>
    <recommendedName>
        <fullName evidence="6">PucR family transcriptional regulator</fullName>
    </recommendedName>
</protein>
<dbReference type="AlphaFoldDB" id="A0AAN0T224"/>